<feature type="compositionally biased region" description="Polar residues" evidence="1">
    <location>
        <begin position="10"/>
        <end position="23"/>
    </location>
</feature>
<feature type="region of interest" description="Disordered" evidence="1">
    <location>
        <begin position="1"/>
        <end position="85"/>
    </location>
</feature>
<reference evidence="2" key="1">
    <citation type="submission" date="2023-10" db="EMBL/GenBank/DDBJ databases">
        <title>Genome assemblies of two species of porcelain crab, Petrolisthes cinctipes and Petrolisthes manimaculis (Anomura: Porcellanidae).</title>
        <authorList>
            <person name="Angst P."/>
        </authorList>
    </citation>
    <scope>NUCLEOTIDE SEQUENCE</scope>
    <source>
        <strain evidence="2">PB745_01</strain>
        <tissue evidence="2">Gill</tissue>
    </source>
</reference>
<keyword evidence="3" id="KW-1185">Reference proteome</keyword>
<dbReference type="Proteomes" id="UP001286313">
    <property type="component" value="Unassembled WGS sequence"/>
</dbReference>
<evidence type="ECO:0000256" key="1">
    <source>
        <dbReference type="SAM" id="MobiDB-lite"/>
    </source>
</evidence>
<comment type="caution">
    <text evidence="2">The sequence shown here is derived from an EMBL/GenBank/DDBJ whole genome shotgun (WGS) entry which is preliminary data.</text>
</comment>
<sequence length="130" mass="14333">MILRKCQEPPSDTTSQVTMSTSAQSSPTRRSDSTPVPPPPSPSPQSLTFSAPTSPMRLPLSQTPQPPSFSLLLPPLSLNPTPHPQPSLPLNKTLVLYHHNPSPTLLHYNLHPARPYIQDMLLPYKTMLLL</sequence>
<evidence type="ECO:0000313" key="3">
    <source>
        <dbReference type="Proteomes" id="UP001286313"/>
    </source>
</evidence>
<accession>A0AAE1EHU1</accession>
<feature type="compositionally biased region" description="Low complexity" evidence="1">
    <location>
        <begin position="58"/>
        <end position="80"/>
    </location>
</feature>
<protein>
    <submittedName>
        <fullName evidence="2">Uncharacterized protein</fullName>
    </submittedName>
</protein>
<gene>
    <name evidence="2" type="ORF">Pcinc_043496</name>
</gene>
<name>A0AAE1EHU1_PETCI</name>
<dbReference type="EMBL" id="JAWQEG010008726">
    <property type="protein sequence ID" value="KAK3849761.1"/>
    <property type="molecule type" value="Genomic_DNA"/>
</dbReference>
<dbReference type="AlphaFoldDB" id="A0AAE1EHU1"/>
<evidence type="ECO:0000313" key="2">
    <source>
        <dbReference type="EMBL" id="KAK3849761.1"/>
    </source>
</evidence>
<organism evidence="2 3">
    <name type="scientific">Petrolisthes cinctipes</name>
    <name type="common">Flat porcelain crab</name>
    <dbReference type="NCBI Taxonomy" id="88211"/>
    <lineage>
        <taxon>Eukaryota</taxon>
        <taxon>Metazoa</taxon>
        <taxon>Ecdysozoa</taxon>
        <taxon>Arthropoda</taxon>
        <taxon>Crustacea</taxon>
        <taxon>Multicrustacea</taxon>
        <taxon>Malacostraca</taxon>
        <taxon>Eumalacostraca</taxon>
        <taxon>Eucarida</taxon>
        <taxon>Decapoda</taxon>
        <taxon>Pleocyemata</taxon>
        <taxon>Anomura</taxon>
        <taxon>Galatheoidea</taxon>
        <taxon>Porcellanidae</taxon>
        <taxon>Petrolisthes</taxon>
    </lineage>
</organism>
<proteinExistence type="predicted"/>